<dbReference type="InterPro" id="IPR015422">
    <property type="entry name" value="PyrdxlP-dep_Trfase_small"/>
</dbReference>
<dbReference type="Proteomes" id="UP001408356">
    <property type="component" value="Unassembled WGS sequence"/>
</dbReference>
<evidence type="ECO:0000313" key="5">
    <source>
        <dbReference type="Proteomes" id="UP001408356"/>
    </source>
</evidence>
<name>A0ABR2V5W7_9PEZI</name>
<dbReference type="EMBL" id="JARVKF010000124">
    <property type="protein sequence ID" value="KAK9422251.1"/>
    <property type="molecule type" value="Genomic_DNA"/>
</dbReference>
<comment type="similarity">
    <text evidence="1">Belongs to the class-I pyridoxal-phosphate-dependent aminotransferase family.</text>
</comment>
<evidence type="ECO:0000256" key="1">
    <source>
        <dbReference type="ARBA" id="ARBA00007441"/>
    </source>
</evidence>
<dbReference type="InterPro" id="IPR004839">
    <property type="entry name" value="Aminotransferase_I/II_large"/>
</dbReference>
<dbReference type="PANTHER" id="PTHR43795">
    <property type="entry name" value="BIFUNCTIONAL ASPARTATE AMINOTRANSFERASE AND GLUTAMATE/ASPARTATE-PREPHENATE AMINOTRANSFERASE-RELATED"/>
    <property type="match status" value="1"/>
</dbReference>
<feature type="domain" description="Aminotransferase class I/classII large" evidence="3">
    <location>
        <begin position="62"/>
        <end position="423"/>
    </location>
</feature>
<comment type="caution">
    <text evidence="4">The sequence shown here is derived from an EMBL/GenBank/DDBJ whole genome shotgun (WGS) entry which is preliminary data.</text>
</comment>
<organism evidence="4 5">
    <name type="scientific">Seiridium unicorne</name>
    <dbReference type="NCBI Taxonomy" id="138068"/>
    <lineage>
        <taxon>Eukaryota</taxon>
        <taxon>Fungi</taxon>
        <taxon>Dikarya</taxon>
        <taxon>Ascomycota</taxon>
        <taxon>Pezizomycotina</taxon>
        <taxon>Sordariomycetes</taxon>
        <taxon>Xylariomycetidae</taxon>
        <taxon>Amphisphaeriales</taxon>
        <taxon>Sporocadaceae</taxon>
        <taxon>Seiridium</taxon>
    </lineage>
</organism>
<proteinExistence type="inferred from homology"/>
<dbReference type="Gene3D" id="3.90.1150.10">
    <property type="entry name" value="Aspartate Aminotransferase, domain 1"/>
    <property type="match status" value="1"/>
</dbReference>
<gene>
    <name evidence="4" type="ORF">SUNI508_04930</name>
</gene>
<dbReference type="Pfam" id="PF00155">
    <property type="entry name" value="Aminotran_1_2"/>
    <property type="match status" value="1"/>
</dbReference>
<dbReference type="InterPro" id="IPR015421">
    <property type="entry name" value="PyrdxlP-dep_Trfase_major"/>
</dbReference>
<evidence type="ECO:0000256" key="2">
    <source>
        <dbReference type="ARBA" id="ARBA00022898"/>
    </source>
</evidence>
<keyword evidence="5" id="KW-1185">Reference proteome</keyword>
<evidence type="ECO:0000313" key="4">
    <source>
        <dbReference type="EMBL" id="KAK9422251.1"/>
    </source>
</evidence>
<dbReference type="Gene3D" id="3.40.640.10">
    <property type="entry name" value="Type I PLP-dependent aspartate aminotransferase-like (Major domain)"/>
    <property type="match status" value="1"/>
</dbReference>
<protein>
    <submittedName>
        <fullName evidence="4">Inactive 1-aminocyclopropane-1-carboxylate synthase-like protein 2</fullName>
    </submittedName>
</protein>
<dbReference type="PANTHER" id="PTHR43795:SF63">
    <property type="entry name" value="PUTATIVE (AFU_ORTHOLOGUE AFUA_4G00630)-RELATED"/>
    <property type="match status" value="1"/>
</dbReference>
<reference evidence="4 5" key="1">
    <citation type="journal article" date="2024" name="J. Plant Pathol.">
        <title>Sequence and assembly of the genome of Seiridium unicorne, isolate CBS 538.82, causal agent of cypress canker disease.</title>
        <authorList>
            <person name="Scali E."/>
            <person name="Rocca G.D."/>
            <person name="Danti R."/>
            <person name="Garbelotto M."/>
            <person name="Barberini S."/>
            <person name="Baroncelli R."/>
            <person name="Emiliani G."/>
        </authorList>
    </citation>
    <scope>NUCLEOTIDE SEQUENCE [LARGE SCALE GENOMIC DNA]</scope>
    <source>
        <strain evidence="4 5">BM-138-508</strain>
    </source>
</reference>
<dbReference type="InterPro" id="IPR050478">
    <property type="entry name" value="Ethylene_sulfur-biosynth"/>
</dbReference>
<dbReference type="PRINTS" id="PR00753">
    <property type="entry name" value="ACCSYNTHASE"/>
</dbReference>
<dbReference type="InterPro" id="IPR015424">
    <property type="entry name" value="PyrdxlP-dep_Trfase"/>
</dbReference>
<dbReference type="CDD" id="cd00609">
    <property type="entry name" value="AAT_like"/>
    <property type="match status" value="1"/>
</dbReference>
<dbReference type="InterPro" id="IPR004838">
    <property type="entry name" value="NHTrfase_class1_PyrdxlP-BS"/>
</dbReference>
<keyword evidence="2" id="KW-0663">Pyridoxal phosphate</keyword>
<evidence type="ECO:0000259" key="3">
    <source>
        <dbReference type="Pfam" id="PF00155"/>
    </source>
</evidence>
<accession>A0ABR2V5W7</accession>
<sequence>METALSSRGRDGTIPNDGLRVWAVSRDLWDPKTNPSGYVSLGIAENSLMHEVLSKHIHDNFALPAQAFTYGNGTTGSNRLKGSFARFLTEWLEPHTEITPEHVSITNGCSTSIEHLAWSLGDPGDGFLLGQPHYGTLPRNLGYRTGCNVVPVPFHGTDPFGVEAVQNYRDAFMKARARGIKIAGLVLCNPHNPLGRCYSRAALIGLMRFCEEHKINLISDEIYALSVWTNTVDTQPPPVPFTSCLSIDPTGIIEPYRVHVIWGMSKDFGASGIRVGAVISQHNPAFHDSLVPVGLLSAPSSIADHIAANILDDWIWVRRYIAENRLRLQEHYELATRWARQHDIPYAPGANAALFLWVYLGEVYRLRHTERSSRDTSKDIMDALLAERVFLASGKEFGSEEPGWFRIVFSNQKQLLQMGLERIIIAINKYP</sequence>
<dbReference type="PROSITE" id="PS00105">
    <property type="entry name" value="AA_TRANSFER_CLASS_1"/>
    <property type="match status" value="1"/>
</dbReference>
<dbReference type="SUPFAM" id="SSF53383">
    <property type="entry name" value="PLP-dependent transferases"/>
    <property type="match status" value="1"/>
</dbReference>